<gene>
    <name evidence="2" type="primary">LOC123521219</name>
</gene>
<accession>A0AC55CP23</accession>
<reference evidence="2" key="1">
    <citation type="submission" date="2025-08" db="UniProtKB">
        <authorList>
            <consortium name="RefSeq"/>
        </authorList>
    </citation>
    <scope>IDENTIFICATION</scope>
</reference>
<protein>
    <submittedName>
        <fullName evidence="2">Uncharacterized protein</fullName>
    </submittedName>
</protein>
<dbReference type="Proteomes" id="UP000694863">
    <property type="component" value="Unplaced"/>
</dbReference>
<evidence type="ECO:0000313" key="2">
    <source>
        <dbReference type="RefSeq" id="XP_045141929.1"/>
    </source>
</evidence>
<evidence type="ECO:0000313" key="1">
    <source>
        <dbReference type="Proteomes" id="UP000694863"/>
    </source>
</evidence>
<sequence>MASTPSKNEDKKSSWPSQGAASLCCGGPISVSRSEEFLTRISTELTDEALFIAGFQMNPVPPKKKQMRDQGTQISKQVFITKTRGTDTRSDKNRTRTKAHLLPSPCDKEGIMKSCLEEVPPKETIY</sequence>
<keyword evidence="1" id="KW-1185">Reference proteome</keyword>
<proteinExistence type="predicted"/>
<dbReference type="RefSeq" id="XP_045141929.1">
    <property type="nucleotide sequence ID" value="XM_045285994.1"/>
</dbReference>
<organism evidence="1 2">
    <name type="scientific">Echinops telfairi</name>
    <name type="common">Lesser hedgehog tenrec</name>
    <dbReference type="NCBI Taxonomy" id="9371"/>
    <lineage>
        <taxon>Eukaryota</taxon>
        <taxon>Metazoa</taxon>
        <taxon>Chordata</taxon>
        <taxon>Craniata</taxon>
        <taxon>Vertebrata</taxon>
        <taxon>Euteleostomi</taxon>
        <taxon>Mammalia</taxon>
        <taxon>Eutheria</taxon>
        <taxon>Afrotheria</taxon>
        <taxon>Tenrecidae</taxon>
        <taxon>Tenrecinae</taxon>
        <taxon>Echinops</taxon>
    </lineage>
</organism>
<name>A0AC55CP23_ECHTE</name>